<evidence type="ECO:0008006" key="3">
    <source>
        <dbReference type="Google" id="ProtNLM"/>
    </source>
</evidence>
<organism evidence="1 2">
    <name type="scientific">Ruegeria atlantica</name>
    <dbReference type="NCBI Taxonomy" id="81569"/>
    <lineage>
        <taxon>Bacteria</taxon>
        <taxon>Pseudomonadati</taxon>
        <taxon>Pseudomonadota</taxon>
        <taxon>Alphaproteobacteria</taxon>
        <taxon>Rhodobacterales</taxon>
        <taxon>Roseobacteraceae</taxon>
        <taxon>Ruegeria</taxon>
    </lineage>
</organism>
<dbReference type="RefSeq" id="WP_058271662.1">
    <property type="nucleotide sequence ID" value="NZ_CYPS01000008.1"/>
</dbReference>
<gene>
    <name evidence="1" type="ORF">RUM4293_00439</name>
</gene>
<dbReference type="AlphaFoldDB" id="A0A0P1EL39"/>
<dbReference type="EMBL" id="CYPS01000008">
    <property type="protein sequence ID" value="CUH41565.1"/>
    <property type="molecule type" value="Genomic_DNA"/>
</dbReference>
<evidence type="ECO:0000313" key="2">
    <source>
        <dbReference type="Proteomes" id="UP000050786"/>
    </source>
</evidence>
<dbReference type="Gene3D" id="3.90.1530.10">
    <property type="entry name" value="Conserved hypothetical protein from pyrococcus furiosus pfu- 392566-001, ParB domain"/>
    <property type="match status" value="1"/>
</dbReference>
<dbReference type="SUPFAM" id="SSF110849">
    <property type="entry name" value="ParB/Sulfiredoxin"/>
    <property type="match status" value="1"/>
</dbReference>
<dbReference type="Proteomes" id="UP000050786">
    <property type="component" value="Unassembled WGS sequence"/>
</dbReference>
<proteinExistence type="predicted"/>
<reference evidence="2" key="1">
    <citation type="submission" date="2015-09" db="EMBL/GenBank/DDBJ databases">
        <authorList>
            <person name="Rodrigo-Torres L."/>
            <person name="Arahal D.R."/>
        </authorList>
    </citation>
    <scope>NUCLEOTIDE SEQUENCE [LARGE SCALE GENOMIC DNA]</scope>
    <source>
        <strain evidence="2">CECT 4293</strain>
    </source>
</reference>
<sequence>MPGRRKHKHGKHLDLLPPDKLGPHQVSLRLYRAEAINCAKLARMVFTFDLALMDPVTVRYDLTVVDGPHRVIAARVCNAHQIPAFVRSG</sequence>
<accession>A0A0P1EL39</accession>
<name>A0A0P1EL39_9RHOB</name>
<dbReference type="InterPro" id="IPR036086">
    <property type="entry name" value="ParB/Sulfiredoxin_sf"/>
</dbReference>
<protein>
    <recommendedName>
        <fullName evidence="3">ParB-like nuclease domain protein</fullName>
    </recommendedName>
</protein>
<keyword evidence="2" id="KW-1185">Reference proteome</keyword>
<evidence type="ECO:0000313" key="1">
    <source>
        <dbReference type="EMBL" id="CUH41565.1"/>
    </source>
</evidence>